<sequence>MRAFVSSAAVGSTRFLVRAVAAVTALVAWISVSPAQAAMPDGQIFATEERLSNECSTCDQPGATYVVWRGALQRPFHKLRGLRVDNQPAVSPDGRLVAYVGWPQANVYVRAIDAHANSVGPRRLLVRLPSIADRAQLDCAFSPDGRSLVMLGEGDFEANPGQLAWTVGLDGSGLRQLPIP</sequence>
<gene>
    <name evidence="2" type="ORF">OM076_00105</name>
</gene>
<dbReference type="InterPro" id="IPR011042">
    <property type="entry name" value="6-blade_b-propeller_TolB-like"/>
</dbReference>
<keyword evidence="1" id="KW-0732">Signal</keyword>
<evidence type="ECO:0000313" key="3">
    <source>
        <dbReference type="Proteomes" id="UP001149140"/>
    </source>
</evidence>
<feature type="signal peptide" evidence="1">
    <location>
        <begin position="1"/>
        <end position="37"/>
    </location>
</feature>
<comment type="caution">
    <text evidence="2">The sequence shown here is derived from an EMBL/GenBank/DDBJ whole genome shotgun (WGS) entry which is preliminary data.</text>
</comment>
<evidence type="ECO:0000256" key="1">
    <source>
        <dbReference type="SAM" id="SignalP"/>
    </source>
</evidence>
<feature type="chain" id="PRO_5040837825" evidence="1">
    <location>
        <begin position="38"/>
        <end position="180"/>
    </location>
</feature>
<organism evidence="2 3">
    <name type="scientific">Solirubrobacter ginsenosidimutans</name>
    <dbReference type="NCBI Taxonomy" id="490573"/>
    <lineage>
        <taxon>Bacteria</taxon>
        <taxon>Bacillati</taxon>
        <taxon>Actinomycetota</taxon>
        <taxon>Thermoleophilia</taxon>
        <taxon>Solirubrobacterales</taxon>
        <taxon>Solirubrobacteraceae</taxon>
        <taxon>Solirubrobacter</taxon>
    </lineage>
</organism>
<dbReference type="SUPFAM" id="SSF82171">
    <property type="entry name" value="DPP6 N-terminal domain-like"/>
    <property type="match status" value="1"/>
</dbReference>
<proteinExistence type="predicted"/>
<dbReference type="Gene3D" id="2.120.10.30">
    <property type="entry name" value="TolB, C-terminal domain"/>
    <property type="match status" value="1"/>
</dbReference>
<dbReference type="Proteomes" id="UP001149140">
    <property type="component" value="Unassembled WGS sequence"/>
</dbReference>
<evidence type="ECO:0000313" key="2">
    <source>
        <dbReference type="EMBL" id="MDA0158648.1"/>
    </source>
</evidence>
<dbReference type="AlphaFoldDB" id="A0A9X3MS53"/>
<accession>A0A9X3MS53</accession>
<protein>
    <submittedName>
        <fullName evidence="2">Uncharacterized protein</fullName>
    </submittedName>
</protein>
<dbReference type="EMBL" id="JAPDOD010000001">
    <property type="protein sequence ID" value="MDA0158648.1"/>
    <property type="molecule type" value="Genomic_DNA"/>
</dbReference>
<keyword evidence="3" id="KW-1185">Reference proteome</keyword>
<name>A0A9X3MS53_9ACTN</name>
<reference evidence="2" key="1">
    <citation type="submission" date="2022-10" db="EMBL/GenBank/DDBJ databases">
        <title>The WGS of Solirubrobacter ginsenosidimutans DSM 21036.</title>
        <authorList>
            <person name="Jiang Z."/>
        </authorList>
    </citation>
    <scope>NUCLEOTIDE SEQUENCE</scope>
    <source>
        <strain evidence="2">DSM 21036</strain>
    </source>
</reference>